<dbReference type="SUPFAM" id="SSF57850">
    <property type="entry name" value="RING/U-box"/>
    <property type="match status" value="1"/>
</dbReference>
<dbReference type="VEuPathDB" id="VectorBase:RPRC012113"/>
<dbReference type="SMART" id="SM00336">
    <property type="entry name" value="BBOX"/>
    <property type="match status" value="2"/>
</dbReference>
<dbReference type="InterPro" id="IPR000315">
    <property type="entry name" value="Znf_B-box"/>
</dbReference>
<dbReference type="GO" id="GO:0008270">
    <property type="term" value="F:zinc ion binding"/>
    <property type="evidence" value="ECO:0007669"/>
    <property type="project" value="UniProtKB-KW"/>
</dbReference>
<dbReference type="OMA" id="YICERCI"/>
<protein>
    <recommendedName>
        <fullName evidence="7">E3 ubiquitin-protein ligase trim33</fullName>
    </recommendedName>
</protein>
<dbReference type="InParanoid" id="T1I741"/>
<evidence type="ECO:0000256" key="3">
    <source>
        <dbReference type="ARBA" id="ARBA00022833"/>
    </source>
</evidence>
<evidence type="ECO:0000313" key="5">
    <source>
        <dbReference type="EnsemblMetazoa" id="RPRC012113-PA"/>
    </source>
</evidence>
<evidence type="ECO:0008006" key="7">
    <source>
        <dbReference type="Google" id="ProtNLM"/>
    </source>
</evidence>
<dbReference type="EMBL" id="ACPB03005112">
    <property type="status" value="NOT_ANNOTATED_CDS"/>
    <property type="molecule type" value="Genomic_DNA"/>
</dbReference>
<dbReference type="PANTHER" id="PTHR25462">
    <property type="entry name" value="BONUS, ISOFORM C-RELATED"/>
    <property type="match status" value="1"/>
</dbReference>
<feature type="compositionally biased region" description="Low complexity" evidence="4">
    <location>
        <begin position="434"/>
        <end position="448"/>
    </location>
</feature>
<keyword evidence="1" id="KW-0479">Metal-binding</keyword>
<dbReference type="InterPro" id="IPR047153">
    <property type="entry name" value="TRIM45/56/19-like"/>
</dbReference>
<dbReference type="Pfam" id="PF00643">
    <property type="entry name" value="zf-B_box"/>
    <property type="match status" value="2"/>
</dbReference>
<dbReference type="HOGENOM" id="CLU_473546_0_0_1"/>
<dbReference type="InterPro" id="IPR017907">
    <property type="entry name" value="Znf_RING_CS"/>
</dbReference>
<proteinExistence type="predicted"/>
<dbReference type="Gene3D" id="3.30.40.10">
    <property type="entry name" value="Zinc/RING finger domain, C3HC4 (zinc finger)"/>
    <property type="match status" value="1"/>
</dbReference>
<keyword evidence="2" id="KW-0863">Zinc-finger</keyword>
<name>T1I741_RHOPR</name>
<accession>T1I741</accession>
<dbReference type="PROSITE" id="PS50089">
    <property type="entry name" value="ZF_RING_2"/>
    <property type="match status" value="1"/>
</dbReference>
<dbReference type="PANTHER" id="PTHR25462:SF304">
    <property type="entry name" value="BONUS, ISOFORM C"/>
    <property type="match status" value="1"/>
</dbReference>
<dbReference type="SUPFAM" id="SSF57845">
    <property type="entry name" value="B-box zinc-binding domain"/>
    <property type="match status" value="1"/>
</dbReference>
<dbReference type="Proteomes" id="UP000015103">
    <property type="component" value="Unassembled WGS sequence"/>
</dbReference>
<dbReference type="PROSITE" id="PS00518">
    <property type="entry name" value="ZF_RING_1"/>
    <property type="match status" value="1"/>
</dbReference>
<reference evidence="5" key="1">
    <citation type="submission" date="2015-05" db="UniProtKB">
        <authorList>
            <consortium name="EnsemblMetazoa"/>
        </authorList>
    </citation>
    <scope>IDENTIFICATION</scope>
</reference>
<evidence type="ECO:0000256" key="2">
    <source>
        <dbReference type="ARBA" id="ARBA00022771"/>
    </source>
</evidence>
<feature type="compositionally biased region" description="Low complexity" evidence="4">
    <location>
        <begin position="390"/>
        <end position="422"/>
    </location>
</feature>
<dbReference type="EnsemblMetazoa" id="RPRC012113-RA">
    <property type="protein sequence ID" value="RPRC012113-PA"/>
    <property type="gene ID" value="RPRC012113"/>
</dbReference>
<sequence>MDKQKREELDEEFIKVVTVCSFCGNSLLENKEAVKGCKLLECLHSICEKCAVGWKSEESYCPQCSLQVHKSKLLDHKILEELVDSEEDPATFRCSMHDTQMATHWCQECADYICERCIENHQQLKVTKDHIYVPKMLHWEHRDKRQGSFPCSIHPSEQLVIFCTKCNIMTCRDCQLAAHREHSYEFVDKVIDQTKMDIYDMYKFLTHHQMVLDQAQELISERKSKILMRKQSLIKEINIFSAALIEIINKRSQNLISRLEQMTSNKVQLFDTNSQALRKHLLPFNHTIQFVKNVLHSSSDPSIMFTKDHILSHMKRIHYQKSTIPNVVRNLQLKFTSGDITNLMKELQSFGLISLNDEDSEGTAIENAATNLGKALRMALTKQFSINNSSGTQSPGQAQSQPQQQTAAQQPQQQHHQQLLQQIPQEKGPPVPPAVQTQQSVPVTTVSPRIVPPDPRPYQWRPQQKVYPASFAVGPPHQRIPGPSREALLPVTSPSVPPPPYSVAVTSPSHSKSKVSWHIPEPLLSPQRPMLSPQAVTINKIRIPSQDTSQKTISTNIVGEATKSPLPLTLDGKLRM</sequence>
<dbReference type="SMART" id="SM00184">
    <property type="entry name" value="RING"/>
    <property type="match status" value="1"/>
</dbReference>
<dbReference type="InterPro" id="IPR001841">
    <property type="entry name" value="Znf_RING"/>
</dbReference>
<dbReference type="eggNOG" id="KOG2177">
    <property type="taxonomic scope" value="Eukaryota"/>
</dbReference>
<dbReference type="STRING" id="13249.T1I741"/>
<keyword evidence="3" id="KW-0862">Zinc</keyword>
<evidence type="ECO:0000256" key="4">
    <source>
        <dbReference type="SAM" id="MobiDB-lite"/>
    </source>
</evidence>
<organism evidence="5 6">
    <name type="scientific">Rhodnius prolixus</name>
    <name type="common">Triatomid bug</name>
    <dbReference type="NCBI Taxonomy" id="13249"/>
    <lineage>
        <taxon>Eukaryota</taxon>
        <taxon>Metazoa</taxon>
        <taxon>Ecdysozoa</taxon>
        <taxon>Arthropoda</taxon>
        <taxon>Hexapoda</taxon>
        <taxon>Insecta</taxon>
        <taxon>Pterygota</taxon>
        <taxon>Neoptera</taxon>
        <taxon>Paraneoptera</taxon>
        <taxon>Hemiptera</taxon>
        <taxon>Heteroptera</taxon>
        <taxon>Panheteroptera</taxon>
        <taxon>Cimicomorpha</taxon>
        <taxon>Reduviidae</taxon>
        <taxon>Triatominae</taxon>
        <taxon>Rhodnius</taxon>
    </lineage>
</organism>
<dbReference type="InterPro" id="IPR013083">
    <property type="entry name" value="Znf_RING/FYVE/PHD"/>
</dbReference>
<dbReference type="GO" id="GO:0061630">
    <property type="term" value="F:ubiquitin protein ligase activity"/>
    <property type="evidence" value="ECO:0007669"/>
    <property type="project" value="TreeGrafter"/>
</dbReference>
<evidence type="ECO:0000313" key="6">
    <source>
        <dbReference type="Proteomes" id="UP000015103"/>
    </source>
</evidence>
<dbReference type="PROSITE" id="PS50119">
    <property type="entry name" value="ZF_BBOX"/>
    <property type="match status" value="2"/>
</dbReference>
<dbReference type="AlphaFoldDB" id="T1I741"/>
<keyword evidence="6" id="KW-1185">Reference proteome</keyword>
<evidence type="ECO:0000256" key="1">
    <source>
        <dbReference type="ARBA" id="ARBA00022723"/>
    </source>
</evidence>
<dbReference type="Gene3D" id="3.30.160.60">
    <property type="entry name" value="Classic Zinc Finger"/>
    <property type="match status" value="1"/>
</dbReference>
<feature type="region of interest" description="Disordered" evidence="4">
    <location>
        <begin position="386"/>
        <end position="461"/>
    </location>
</feature>